<evidence type="ECO:0000256" key="8">
    <source>
        <dbReference type="ARBA" id="ARBA00022932"/>
    </source>
</evidence>
<keyword evidence="6" id="KW-0229">DNA integration</keyword>
<organism evidence="11 12">
    <name type="scientific">Araneus ventricosus</name>
    <name type="common">Orbweaver spider</name>
    <name type="synonym">Epeira ventricosa</name>
    <dbReference type="NCBI Taxonomy" id="182803"/>
    <lineage>
        <taxon>Eukaryota</taxon>
        <taxon>Metazoa</taxon>
        <taxon>Ecdysozoa</taxon>
        <taxon>Arthropoda</taxon>
        <taxon>Chelicerata</taxon>
        <taxon>Arachnida</taxon>
        <taxon>Araneae</taxon>
        <taxon>Araneomorphae</taxon>
        <taxon>Entelegynae</taxon>
        <taxon>Araneoidea</taxon>
        <taxon>Araneidae</taxon>
        <taxon>Araneus</taxon>
    </lineage>
</organism>
<evidence type="ECO:0000256" key="2">
    <source>
        <dbReference type="ARBA" id="ARBA00022723"/>
    </source>
</evidence>
<keyword evidence="4" id="KW-0378">Hydrolase</keyword>
<name>A0A4Y2KCR9_ARAVE</name>
<dbReference type="GO" id="GO:0003676">
    <property type="term" value="F:nucleic acid binding"/>
    <property type="evidence" value="ECO:0007669"/>
    <property type="project" value="InterPro"/>
</dbReference>
<keyword evidence="9" id="KW-0233">DNA recombination</keyword>
<evidence type="ECO:0000313" key="12">
    <source>
        <dbReference type="Proteomes" id="UP000499080"/>
    </source>
</evidence>
<evidence type="ECO:0000256" key="9">
    <source>
        <dbReference type="ARBA" id="ARBA00023172"/>
    </source>
</evidence>
<dbReference type="GO" id="GO:0046872">
    <property type="term" value="F:metal ion binding"/>
    <property type="evidence" value="ECO:0007669"/>
    <property type="project" value="UniProtKB-KW"/>
</dbReference>
<comment type="caution">
    <text evidence="11">The sequence shown here is derived from an EMBL/GenBank/DDBJ whole genome shotgun (WGS) entry which is preliminary data.</text>
</comment>
<evidence type="ECO:0000256" key="7">
    <source>
        <dbReference type="ARBA" id="ARBA00022918"/>
    </source>
</evidence>
<keyword evidence="5" id="KW-0460">Magnesium</keyword>
<dbReference type="Pfam" id="PF25597">
    <property type="entry name" value="SH3_retrovirus"/>
    <property type="match status" value="1"/>
</dbReference>
<evidence type="ECO:0000313" key="11">
    <source>
        <dbReference type="EMBL" id="GBM99152.1"/>
    </source>
</evidence>
<dbReference type="InterPro" id="IPR012337">
    <property type="entry name" value="RNaseH-like_sf"/>
</dbReference>
<dbReference type="GO" id="GO:0016787">
    <property type="term" value="F:hydrolase activity"/>
    <property type="evidence" value="ECO:0007669"/>
    <property type="project" value="UniProtKB-KW"/>
</dbReference>
<evidence type="ECO:0000256" key="1">
    <source>
        <dbReference type="ARBA" id="ARBA00022722"/>
    </source>
</evidence>
<evidence type="ECO:0000256" key="4">
    <source>
        <dbReference type="ARBA" id="ARBA00022801"/>
    </source>
</evidence>
<protein>
    <submittedName>
        <fullName evidence="11">Retrovirus-related Pol polyprotein from transposon TNT 1-94</fullName>
    </submittedName>
</protein>
<feature type="domain" description="Integrase catalytic" evidence="10">
    <location>
        <begin position="197"/>
        <end position="361"/>
    </location>
</feature>
<keyword evidence="8" id="KW-0548">Nucleotidyltransferase</keyword>
<proteinExistence type="predicted"/>
<dbReference type="InterPro" id="IPR036397">
    <property type="entry name" value="RNaseH_sf"/>
</dbReference>
<keyword evidence="8" id="KW-0239">DNA-directed DNA polymerase</keyword>
<evidence type="ECO:0000256" key="6">
    <source>
        <dbReference type="ARBA" id="ARBA00022908"/>
    </source>
</evidence>
<evidence type="ECO:0000259" key="10">
    <source>
        <dbReference type="PROSITE" id="PS50994"/>
    </source>
</evidence>
<dbReference type="Pfam" id="PF00665">
    <property type="entry name" value="rve"/>
    <property type="match status" value="1"/>
</dbReference>
<keyword evidence="2" id="KW-0479">Metal-binding</keyword>
<evidence type="ECO:0000256" key="5">
    <source>
        <dbReference type="ARBA" id="ARBA00022842"/>
    </source>
</evidence>
<keyword evidence="12" id="KW-1185">Reference proteome</keyword>
<dbReference type="InterPro" id="IPR039537">
    <property type="entry name" value="Retrotran_Ty1/copia-like"/>
</dbReference>
<accession>A0A4Y2KCR9</accession>
<dbReference type="SUPFAM" id="SSF53098">
    <property type="entry name" value="Ribonuclease H-like"/>
    <property type="match status" value="1"/>
</dbReference>
<dbReference type="Gene3D" id="3.30.420.10">
    <property type="entry name" value="Ribonuclease H-like superfamily/Ribonuclease H"/>
    <property type="match status" value="1"/>
</dbReference>
<dbReference type="EMBL" id="BGPR01004395">
    <property type="protein sequence ID" value="GBM99152.1"/>
    <property type="molecule type" value="Genomic_DNA"/>
</dbReference>
<dbReference type="PANTHER" id="PTHR42648:SF11">
    <property type="entry name" value="TRANSPOSON TY4-P GAG-POL POLYPROTEIN"/>
    <property type="match status" value="1"/>
</dbReference>
<gene>
    <name evidence="11" type="primary">POLX_1627</name>
    <name evidence="11" type="ORF">AVEN_272475_1</name>
</gene>
<dbReference type="GO" id="GO:0015074">
    <property type="term" value="P:DNA integration"/>
    <property type="evidence" value="ECO:0007669"/>
    <property type="project" value="UniProtKB-KW"/>
</dbReference>
<keyword evidence="8" id="KW-0808">Transferase</keyword>
<sequence>MYDIVLGKENPPGDDATEKEKMRFKKRCNKAFSSIYLNVSKDLRPLIAEITEEKKAWELRHNLISALKLDQGGPKFIGQRRKIQLFDGKERLFTATLCSGLYKTYLKPPRTTKVTSFNISKTEDRKNRSEKNKRFVTRTGNLTEWHQKYDHINTKYIVSSIHAVRGLPILKNQKIDCLPCRLAKSRRKSFKLLGGIRSKEPLQLIYTDICGPFPKQTHNGYKYFITFIDDFSRKVTCFLIKTKNEASEAFRKYQARAERFTGKKIICIRLDNGGEFRGLRFQKDLENMGIKVEFTNSHTPKENGVAERYNYTACDGIKALLNSSGLPENFWGEALLTFTYWNRSVHRDFKKTPFELYGGFKPSVTYLKPFGIEAFVGIPKQRRSKLQMRAKRGVMVGYALQTKGYRIYLPEECGSLKQ</sequence>
<dbReference type="OrthoDB" id="413361at2759"/>
<evidence type="ECO:0000256" key="3">
    <source>
        <dbReference type="ARBA" id="ARBA00022759"/>
    </source>
</evidence>
<keyword evidence="1" id="KW-0540">Nuclease</keyword>
<dbReference type="Proteomes" id="UP000499080">
    <property type="component" value="Unassembled WGS sequence"/>
</dbReference>
<dbReference type="InterPro" id="IPR001584">
    <property type="entry name" value="Integrase_cat-core"/>
</dbReference>
<keyword evidence="3" id="KW-0255">Endonuclease</keyword>
<dbReference type="AlphaFoldDB" id="A0A4Y2KCR9"/>
<dbReference type="GO" id="GO:0006310">
    <property type="term" value="P:DNA recombination"/>
    <property type="evidence" value="ECO:0007669"/>
    <property type="project" value="UniProtKB-KW"/>
</dbReference>
<reference evidence="11 12" key="1">
    <citation type="journal article" date="2019" name="Sci. Rep.">
        <title>Orb-weaving spider Araneus ventricosus genome elucidates the spidroin gene catalogue.</title>
        <authorList>
            <person name="Kono N."/>
            <person name="Nakamura H."/>
            <person name="Ohtoshi R."/>
            <person name="Moran D.A.P."/>
            <person name="Shinohara A."/>
            <person name="Yoshida Y."/>
            <person name="Fujiwara M."/>
            <person name="Mori M."/>
            <person name="Tomita M."/>
            <person name="Arakawa K."/>
        </authorList>
    </citation>
    <scope>NUCLEOTIDE SEQUENCE [LARGE SCALE GENOMIC DNA]</scope>
</reference>
<dbReference type="GO" id="GO:0004519">
    <property type="term" value="F:endonuclease activity"/>
    <property type="evidence" value="ECO:0007669"/>
    <property type="project" value="UniProtKB-KW"/>
</dbReference>
<dbReference type="GO" id="GO:0003964">
    <property type="term" value="F:RNA-directed DNA polymerase activity"/>
    <property type="evidence" value="ECO:0007669"/>
    <property type="project" value="UniProtKB-KW"/>
</dbReference>
<dbReference type="PROSITE" id="PS50994">
    <property type="entry name" value="INTEGRASE"/>
    <property type="match status" value="1"/>
</dbReference>
<dbReference type="PANTHER" id="PTHR42648">
    <property type="entry name" value="TRANSPOSASE, PUTATIVE-RELATED"/>
    <property type="match status" value="1"/>
</dbReference>
<keyword evidence="7" id="KW-0695">RNA-directed DNA polymerase</keyword>
<dbReference type="GO" id="GO:0003887">
    <property type="term" value="F:DNA-directed DNA polymerase activity"/>
    <property type="evidence" value="ECO:0007669"/>
    <property type="project" value="UniProtKB-KW"/>
</dbReference>
<dbReference type="InterPro" id="IPR057670">
    <property type="entry name" value="SH3_retrovirus"/>
</dbReference>